<evidence type="ECO:0000313" key="3">
    <source>
        <dbReference type="Proteomes" id="UP000198867"/>
    </source>
</evidence>
<dbReference type="AlphaFoldDB" id="A0A1I4ZWM0"/>
<dbReference type="EMBL" id="FOVM01000002">
    <property type="protein sequence ID" value="SFN54614.1"/>
    <property type="molecule type" value="Genomic_DNA"/>
</dbReference>
<reference evidence="3" key="1">
    <citation type="submission" date="2016-10" db="EMBL/GenBank/DDBJ databases">
        <authorList>
            <person name="Varghese N."/>
            <person name="Submissions S."/>
        </authorList>
    </citation>
    <scope>NUCLEOTIDE SEQUENCE [LARGE SCALE GENOMIC DNA]</scope>
    <source>
        <strain evidence="3">CGMCC 1.11101</strain>
    </source>
</reference>
<dbReference type="Pfam" id="PF06445">
    <property type="entry name" value="GyrI-like"/>
    <property type="match status" value="1"/>
</dbReference>
<dbReference type="SMART" id="SM00871">
    <property type="entry name" value="AraC_E_bind"/>
    <property type="match status" value="1"/>
</dbReference>
<organism evidence="2 3">
    <name type="scientific">Mycetocola miduiensis</name>
    <dbReference type="NCBI Taxonomy" id="995034"/>
    <lineage>
        <taxon>Bacteria</taxon>
        <taxon>Bacillati</taxon>
        <taxon>Actinomycetota</taxon>
        <taxon>Actinomycetes</taxon>
        <taxon>Micrococcales</taxon>
        <taxon>Microbacteriaceae</taxon>
        <taxon>Mycetocola</taxon>
    </lineage>
</organism>
<proteinExistence type="predicted"/>
<sequence>MTNIALTEHDEQPTAGVRKRVPMSELTGFFSRAFQDTMAALQAQGVHPTGPPFGKYYGMPTETVDVEAGFPVSATITAAGDVVPGSLPGGRCVEAVHVGPYDTMERTYAEIGRHFVDAGLTPGAVMWESYLSDPEVEPDPSAWRTRICWPVG</sequence>
<dbReference type="OrthoDB" id="795001at2"/>
<name>A0A1I4ZWM0_9MICO</name>
<dbReference type="InterPro" id="IPR010499">
    <property type="entry name" value="AraC_E-bd"/>
</dbReference>
<dbReference type="STRING" id="995034.SAMN05216219_1142"/>
<dbReference type="Proteomes" id="UP000198867">
    <property type="component" value="Unassembled WGS sequence"/>
</dbReference>
<dbReference type="InterPro" id="IPR029442">
    <property type="entry name" value="GyrI-like"/>
</dbReference>
<protein>
    <submittedName>
        <fullName evidence="2">Effector-binding domain-containing protein</fullName>
    </submittedName>
</protein>
<dbReference type="InterPro" id="IPR011256">
    <property type="entry name" value="Reg_factor_effector_dom_sf"/>
</dbReference>
<gene>
    <name evidence="2" type="ORF">SAMN05216219_1142</name>
</gene>
<dbReference type="Gene3D" id="3.20.80.10">
    <property type="entry name" value="Regulatory factor, effector binding domain"/>
    <property type="match status" value="1"/>
</dbReference>
<feature type="domain" description="AraC effector-binding" evidence="1">
    <location>
        <begin position="2"/>
        <end position="152"/>
    </location>
</feature>
<evidence type="ECO:0000259" key="1">
    <source>
        <dbReference type="SMART" id="SM00871"/>
    </source>
</evidence>
<dbReference type="RefSeq" id="WP_090709586.1">
    <property type="nucleotide sequence ID" value="NZ_FOVM01000002.1"/>
</dbReference>
<keyword evidence="3" id="KW-1185">Reference proteome</keyword>
<evidence type="ECO:0000313" key="2">
    <source>
        <dbReference type="EMBL" id="SFN54614.1"/>
    </source>
</evidence>
<dbReference type="SUPFAM" id="SSF55136">
    <property type="entry name" value="Probable bacterial effector-binding domain"/>
    <property type="match status" value="1"/>
</dbReference>
<accession>A0A1I4ZWM0</accession>